<feature type="chain" id="PRO_5041681893" evidence="1">
    <location>
        <begin position="19"/>
        <end position="83"/>
    </location>
</feature>
<accession>A0AA97P735</accession>
<sequence length="83" mass="8822">MQLLNIVLPLLLAGLVSAQAQCFDDLDCLFSGIENAKCAKATNTDLLGYETPPPCLLFTPKILGISADLFHNQSASRTCKGPA</sequence>
<evidence type="ECO:0000313" key="2">
    <source>
        <dbReference type="EMBL" id="ELQ43200.1"/>
    </source>
</evidence>
<dbReference type="Proteomes" id="UP000011086">
    <property type="component" value="Unassembled WGS sequence"/>
</dbReference>
<keyword evidence="1" id="KW-0732">Signal</keyword>
<feature type="signal peptide" evidence="1">
    <location>
        <begin position="1"/>
        <end position="18"/>
    </location>
</feature>
<dbReference type="AlphaFoldDB" id="A0AA97P735"/>
<organism evidence="2">
    <name type="scientific">Pyricularia oryzae (strain Y34)</name>
    <name type="common">Rice blast fungus</name>
    <name type="synonym">Magnaporthe oryzae</name>
    <dbReference type="NCBI Taxonomy" id="1143189"/>
    <lineage>
        <taxon>Eukaryota</taxon>
        <taxon>Fungi</taxon>
        <taxon>Dikarya</taxon>
        <taxon>Ascomycota</taxon>
        <taxon>Pezizomycotina</taxon>
        <taxon>Sordariomycetes</taxon>
        <taxon>Sordariomycetidae</taxon>
        <taxon>Magnaporthales</taxon>
        <taxon>Pyriculariaceae</taxon>
        <taxon>Pyricularia</taxon>
    </lineage>
</organism>
<name>A0AA97P735_PYRO3</name>
<proteinExistence type="predicted"/>
<evidence type="ECO:0000256" key="1">
    <source>
        <dbReference type="SAM" id="SignalP"/>
    </source>
</evidence>
<dbReference type="EMBL" id="JH793098">
    <property type="protein sequence ID" value="ELQ43200.1"/>
    <property type="molecule type" value="Genomic_DNA"/>
</dbReference>
<reference evidence="2" key="1">
    <citation type="journal article" date="2012" name="PLoS Genet.">
        <title>Comparative analysis of the genomes of two field isolates of the rice blast fungus Magnaporthe oryzae.</title>
        <authorList>
            <person name="Xue M."/>
            <person name="Yang J."/>
            <person name="Li Z."/>
            <person name="Hu S."/>
            <person name="Yao N."/>
            <person name="Dean R.A."/>
            <person name="Zhao W."/>
            <person name="Shen M."/>
            <person name="Zhang H."/>
            <person name="Li C."/>
            <person name="Liu L."/>
            <person name="Cao L."/>
            <person name="Xu X."/>
            <person name="Xing Y."/>
            <person name="Hsiang T."/>
            <person name="Zhang Z."/>
            <person name="Xu J.R."/>
            <person name="Peng Y.L."/>
        </authorList>
    </citation>
    <scope>NUCLEOTIDE SEQUENCE</scope>
    <source>
        <strain evidence="2">Y34</strain>
    </source>
</reference>
<protein>
    <submittedName>
        <fullName evidence="2">Uncharacterized protein</fullName>
    </submittedName>
</protein>
<gene>
    <name evidence="2" type="ORF">OOU_Y34scaffold00164g10</name>
</gene>